<protein>
    <recommendedName>
        <fullName evidence="2">CCHC-type domain-containing protein</fullName>
    </recommendedName>
</protein>
<feature type="domain" description="CCHC-type" evidence="2">
    <location>
        <begin position="119"/>
        <end position="134"/>
    </location>
</feature>
<dbReference type="SUPFAM" id="SSF57756">
    <property type="entry name" value="Retrovirus zinc finger-like domains"/>
    <property type="match status" value="1"/>
</dbReference>
<dbReference type="PROSITE" id="PS50158">
    <property type="entry name" value="ZF_CCHC"/>
    <property type="match status" value="1"/>
</dbReference>
<reference evidence="3" key="1">
    <citation type="journal article" date="2019" name="Sci. Rep.">
        <title>Draft genome of Tanacetum cinerariifolium, the natural source of mosquito coil.</title>
        <authorList>
            <person name="Yamashiro T."/>
            <person name="Shiraishi A."/>
            <person name="Satake H."/>
            <person name="Nakayama K."/>
        </authorList>
    </citation>
    <scope>NUCLEOTIDE SEQUENCE</scope>
</reference>
<keyword evidence="1" id="KW-0863">Zinc-finger</keyword>
<dbReference type="GO" id="GO:0008270">
    <property type="term" value="F:zinc ion binding"/>
    <property type="evidence" value="ECO:0007669"/>
    <property type="project" value="UniProtKB-KW"/>
</dbReference>
<dbReference type="InterPro" id="IPR036875">
    <property type="entry name" value="Znf_CCHC_sf"/>
</dbReference>
<gene>
    <name evidence="3" type="ORF">Tci_915243</name>
</gene>
<dbReference type="GO" id="GO:0003676">
    <property type="term" value="F:nucleic acid binding"/>
    <property type="evidence" value="ECO:0007669"/>
    <property type="project" value="InterPro"/>
</dbReference>
<organism evidence="3">
    <name type="scientific">Tanacetum cinerariifolium</name>
    <name type="common">Dalmatian daisy</name>
    <name type="synonym">Chrysanthemum cinerariifolium</name>
    <dbReference type="NCBI Taxonomy" id="118510"/>
    <lineage>
        <taxon>Eukaryota</taxon>
        <taxon>Viridiplantae</taxon>
        <taxon>Streptophyta</taxon>
        <taxon>Embryophyta</taxon>
        <taxon>Tracheophyta</taxon>
        <taxon>Spermatophyta</taxon>
        <taxon>Magnoliopsida</taxon>
        <taxon>eudicotyledons</taxon>
        <taxon>Gunneridae</taxon>
        <taxon>Pentapetalae</taxon>
        <taxon>asterids</taxon>
        <taxon>campanulids</taxon>
        <taxon>Asterales</taxon>
        <taxon>Asteraceae</taxon>
        <taxon>Asteroideae</taxon>
        <taxon>Anthemideae</taxon>
        <taxon>Anthemidinae</taxon>
        <taxon>Tanacetum</taxon>
    </lineage>
</organism>
<proteinExistence type="predicted"/>
<name>A0A699WFZ2_TANCI</name>
<keyword evidence="1" id="KW-0862">Zinc</keyword>
<keyword evidence="1" id="KW-0479">Metal-binding</keyword>
<accession>A0A699WFZ2</accession>
<sequence>DSQNLAFVSSTPVDSTNDSVSAAVNVFAVGTKLSASTFPNVDSLSNAVIYSFFASQSSSPQLDNEDLKQIDADDLEEIDLKLQMSMLTMRARKFLQKTGRNLGVNGPTSMSFDMAKVECHNCHRKGHFARECRSPKDSRRTAIAEP</sequence>
<feature type="non-terminal residue" evidence="3">
    <location>
        <position position="1"/>
    </location>
</feature>
<dbReference type="InterPro" id="IPR001878">
    <property type="entry name" value="Znf_CCHC"/>
</dbReference>
<evidence type="ECO:0000259" key="2">
    <source>
        <dbReference type="PROSITE" id="PS50158"/>
    </source>
</evidence>
<evidence type="ECO:0000313" key="3">
    <source>
        <dbReference type="EMBL" id="GFD43274.1"/>
    </source>
</evidence>
<evidence type="ECO:0000256" key="1">
    <source>
        <dbReference type="PROSITE-ProRule" id="PRU00047"/>
    </source>
</evidence>
<feature type="non-terminal residue" evidence="3">
    <location>
        <position position="146"/>
    </location>
</feature>
<dbReference type="EMBL" id="BKCJ011594112">
    <property type="protein sequence ID" value="GFD43274.1"/>
    <property type="molecule type" value="Genomic_DNA"/>
</dbReference>
<dbReference type="Gene3D" id="4.10.60.10">
    <property type="entry name" value="Zinc finger, CCHC-type"/>
    <property type="match status" value="1"/>
</dbReference>
<dbReference type="AlphaFoldDB" id="A0A699WFZ2"/>
<comment type="caution">
    <text evidence="3">The sequence shown here is derived from an EMBL/GenBank/DDBJ whole genome shotgun (WGS) entry which is preliminary data.</text>
</comment>